<comment type="caution">
    <text evidence="11">The sequence shown here is derived from an EMBL/GenBank/DDBJ whole genome shotgun (WGS) entry which is preliminary data.</text>
</comment>
<dbReference type="FunFam" id="3.40.50.300:FF:000287">
    <property type="entry name" value="Multidrug ABC transporter ATP-binding protein"/>
    <property type="match status" value="1"/>
</dbReference>
<dbReference type="GO" id="GO:0034040">
    <property type="term" value="F:ATPase-coupled lipid transmembrane transporter activity"/>
    <property type="evidence" value="ECO:0007669"/>
    <property type="project" value="TreeGrafter"/>
</dbReference>
<evidence type="ECO:0000256" key="7">
    <source>
        <dbReference type="ARBA" id="ARBA00023136"/>
    </source>
</evidence>
<gene>
    <name evidence="11" type="ORF">UY46_C0011G0003</name>
</gene>
<feature type="transmembrane region" description="Helical" evidence="8">
    <location>
        <begin position="5"/>
        <end position="23"/>
    </location>
</feature>
<evidence type="ECO:0000256" key="5">
    <source>
        <dbReference type="ARBA" id="ARBA00022840"/>
    </source>
</evidence>
<evidence type="ECO:0000313" key="12">
    <source>
        <dbReference type="Proteomes" id="UP000033825"/>
    </source>
</evidence>
<dbReference type="InterPro" id="IPR027417">
    <property type="entry name" value="P-loop_NTPase"/>
</dbReference>
<dbReference type="PATRIC" id="fig|1618670.3.peg.117"/>
<reference evidence="11 12" key="1">
    <citation type="journal article" date="2015" name="Nature">
        <title>rRNA introns, odd ribosomes, and small enigmatic genomes across a large radiation of phyla.</title>
        <authorList>
            <person name="Brown C.T."/>
            <person name="Hug L.A."/>
            <person name="Thomas B.C."/>
            <person name="Sharon I."/>
            <person name="Castelle C.J."/>
            <person name="Singh A."/>
            <person name="Wilkins M.J."/>
            <person name="Williams K.H."/>
            <person name="Banfield J.F."/>
        </authorList>
    </citation>
    <scope>NUCLEOTIDE SEQUENCE [LARGE SCALE GENOMIC DNA]</scope>
</reference>
<dbReference type="Pfam" id="PF00005">
    <property type="entry name" value="ABC_tran"/>
    <property type="match status" value="1"/>
</dbReference>
<keyword evidence="3 8" id="KW-0812">Transmembrane</keyword>
<dbReference type="GO" id="GO:0005524">
    <property type="term" value="F:ATP binding"/>
    <property type="evidence" value="ECO:0007669"/>
    <property type="project" value="UniProtKB-KW"/>
</dbReference>
<evidence type="ECO:0000256" key="2">
    <source>
        <dbReference type="ARBA" id="ARBA00022448"/>
    </source>
</evidence>
<dbReference type="PANTHER" id="PTHR24221:SF654">
    <property type="entry name" value="ATP-BINDING CASSETTE SUB-FAMILY B MEMBER 6"/>
    <property type="match status" value="1"/>
</dbReference>
<dbReference type="SMART" id="SM00382">
    <property type="entry name" value="AAA"/>
    <property type="match status" value="1"/>
</dbReference>
<evidence type="ECO:0000259" key="10">
    <source>
        <dbReference type="PROSITE" id="PS50929"/>
    </source>
</evidence>
<evidence type="ECO:0000256" key="4">
    <source>
        <dbReference type="ARBA" id="ARBA00022741"/>
    </source>
</evidence>
<feature type="transmembrane region" description="Helical" evidence="8">
    <location>
        <begin position="113"/>
        <end position="136"/>
    </location>
</feature>
<dbReference type="AlphaFoldDB" id="A0A0G1VPM2"/>
<dbReference type="Proteomes" id="UP000033825">
    <property type="component" value="Unassembled WGS sequence"/>
</dbReference>
<dbReference type="Pfam" id="PF00664">
    <property type="entry name" value="ABC_membrane"/>
    <property type="match status" value="1"/>
</dbReference>
<dbReference type="InterPro" id="IPR003593">
    <property type="entry name" value="AAA+_ATPase"/>
</dbReference>
<dbReference type="PROSITE" id="PS00211">
    <property type="entry name" value="ABC_TRANSPORTER_1"/>
    <property type="match status" value="1"/>
</dbReference>
<keyword evidence="5" id="KW-0067">ATP-binding</keyword>
<accession>A0A0G1VPM2</accession>
<sequence>MDAVVFQLYPVLLLAVGIVYVLFSRNPILGAGLLIWLIVFTTLQLILIRTIHPYRLKAAGEDSKMTGVLSDSLSNQATVTLFSGVPYERQRFAGAVERLKTAQYRAWKYDDNIWAVQGFLIVFVNAALLFIALALWKRGLLTVGDFILIQAYLLTLFERLVQAGREMRHVFNAVAEATEMAEVLRIPHEVRDAPGALPLVVGKGEIRFRDVTFNYQEGNVALQKFNLHITGGERVAFVGPSGAGKTTVTKLLLRFYDVNDGNIEIDGYDIANVTLESLREAIAFVPQDPVLFHRSLLENIRYGRRDATENEVIEAAKKAHCHEFITTLPKGYGTFVGERGVKLSGGERQRIAIARAILKNAPILVLDEATSSLDSESEALIQDALETLMKGKTVIVIAHRLSTVMKMDRIIVLEDGRITADGRHEELITQDGRYRTLWNIQAGGFLTDN</sequence>
<feature type="transmembrane region" description="Helical" evidence="8">
    <location>
        <begin position="29"/>
        <end position="48"/>
    </location>
</feature>
<evidence type="ECO:0000259" key="9">
    <source>
        <dbReference type="PROSITE" id="PS50893"/>
    </source>
</evidence>
<evidence type="ECO:0000256" key="8">
    <source>
        <dbReference type="SAM" id="Phobius"/>
    </source>
</evidence>
<evidence type="ECO:0000256" key="3">
    <source>
        <dbReference type="ARBA" id="ARBA00022692"/>
    </source>
</evidence>
<dbReference type="InterPro" id="IPR039421">
    <property type="entry name" value="Type_1_exporter"/>
</dbReference>
<protein>
    <submittedName>
        <fullName evidence="11">ABC transporter family protein</fullName>
    </submittedName>
</protein>
<dbReference type="SUPFAM" id="SSF52540">
    <property type="entry name" value="P-loop containing nucleoside triphosphate hydrolases"/>
    <property type="match status" value="1"/>
</dbReference>
<dbReference type="InterPro" id="IPR017871">
    <property type="entry name" value="ABC_transporter-like_CS"/>
</dbReference>
<keyword evidence="4" id="KW-0547">Nucleotide-binding</keyword>
<evidence type="ECO:0000313" key="11">
    <source>
        <dbReference type="EMBL" id="KKW08448.1"/>
    </source>
</evidence>
<feature type="domain" description="ABC transmembrane type-1" evidence="10">
    <location>
        <begin position="1"/>
        <end position="165"/>
    </location>
</feature>
<comment type="subcellular location">
    <subcellularLocation>
        <location evidence="1">Cell membrane</location>
        <topology evidence="1">Multi-pass membrane protein</topology>
    </subcellularLocation>
</comment>
<dbReference type="InterPro" id="IPR011527">
    <property type="entry name" value="ABC1_TM_dom"/>
</dbReference>
<organism evidence="11 12">
    <name type="scientific">Candidatus Kaiserbacteria bacterium GW2011_GWA2_49_56</name>
    <dbReference type="NCBI Taxonomy" id="1618670"/>
    <lineage>
        <taxon>Bacteria</taxon>
        <taxon>Candidatus Kaiseribacteriota</taxon>
    </lineage>
</organism>
<dbReference type="GO" id="GO:0005886">
    <property type="term" value="C:plasma membrane"/>
    <property type="evidence" value="ECO:0007669"/>
    <property type="project" value="UniProtKB-SubCell"/>
</dbReference>
<name>A0A0G1VPM2_9BACT</name>
<keyword evidence="2" id="KW-0813">Transport</keyword>
<feature type="domain" description="ABC transporter" evidence="9">
    <location>
        <begin position="206"/>
        <end position="440"/>
    </location>
</feature>
<dbReference type="SUPFAM" id="SSF90123">
    <property type="entry name" value="ABC transporter transmembrane region"/>
    <property type="match status" value="1"/>
</dbReference>
<dbReference type="Gene3D" id="3.40.50.300">
    <property type="entry name" value="P-loop containing nucleotide triphosphate hydrolases"/>
    <property type="match status" value="1"/>
</dbReference>
<keyword evidence="7 8" id="KW-0472">Membrane</keyword>
<dbReference type="PROSITE" id="PS50929">
    <property type="entry name" value="ABC_TM1F"/>
    <property type="match status" value="1"/>
</dbReference>
<dbReference type="InterPro" id="IPR036640">
    <property type="entry name" value="ABC1_TM_sf"/>
</dbReference>
<dbReference type="InterPro" id="IPR003439">
    <property type="entry name" value="ABC_transporter-like_ATP-bd"/>
</dbReference>
<dbReference type="PANTHER" id="PTHR24221">
    <property type="entry name" value="ATP-BINDING CASSETTE SUB-FAMILY B"/>
    <property type="match status" value="1"/>
</dbReference>
<dbReference type="GO" id="GO:0140359">
    <property type="term" value="F:ABC-type transporter activity"/>
    <property type="evidence" value="ECO:0007669"/>
    <property type="project" value="InterPro"/>
</dbReference>
<evidence type="ECO:0000256" key="1">
    <source>
        <dbReference type="ARBA" id="ARBA00004651"/>
    </source>
</evidence>
<dbReference type="GO" id="GO:0016887">
    <property type="term" value="F:ATP hydrolysis activity"/>
    <property type="evidence" value="ECO:0007669"/>
    <property type="project" value="InterPro"/>
</dbReference>
<dbReference type="EMBL" id="LCQB01000011">
    <property type="protein sequence ID" value="KKW08448.1"/>
    <property type="molecule type" value="Genomic_DNA"/>
</dbReference>
<evidence type="ECO:0000256" key="6">
    <source>
        <dbReference type="ARBA" id="ARBA00022989"/>
    </source>
</evidence>
<dbReference type="Gene3D" id="1.20.1560.10">
    <property type="entry name" value="ABC transporter type 1, transmembrane domain"/>
    <property type="match status" value="1"/>
</dbReference>
<proteinExistence type="predicted"/>
<dbReference type="PROSITE" id="PS50893">
    <property type="entry name" value="ABC_TRANSPORTER_2"/>
    <property type="match status" value="1"/>
</dbReference>
<keyword evidence="6 8" id="KW-1133">Transmembrane helix</keyword>